<dbReference type="InterPro" id="IPR007112">
    <property type="entry name" value="Expansin/allergen_DPBB_dom"/>
</dbReference>
<dbReference type="EMBL" id="QZAN01000022">
    <property type="protein sequence ID" value="THW64154.1"/>
    <property type="molecule type" value="Genomic_DNA"/>
</dbReference>
<dbReference type="InterPro" id="IPR036908">
    <property type="entry name" value="RlpA-like_sf"/>
</dbReference>
<organism evidence="2 3">
    <name type="scientific">Aureobasidium pullulans</name>
    <name type="common">Black yeast</name>
    <name type="synonym">Pullularia pullulans</name>
    <dbReference type="NCBI Taxonomy" id="5580"/>
    <lineage>
        <taxon>Eukaryota</taxon>
        <taxon>Fungi</taxon>
        <taxon>Dikarya</taxon>
        <taxon>Ascomycota</taxon>
        <taxon>Pezizomycotina</taxon>
        <taxon>Dothideomycetes</taxon>
        <taxon>Dothideomycetidae</taxon>
        <taxon>Dothideales</taxon>
        <taxon>Saccotheciaceae</taxon>
        <taxon>Aureobasidium</taxon>
    </lineage>
</organism>
<comment type="caution">
    <text evidence="2">The sequence shown here is derived from an EMBL/GenBank/DDBJ whole genome shotgun (WGS) entry which is preliminary data.</text>
</comment>
<proteinExistence type="predicted"/>
<sequence>MAGWRSEAPQTASLAWKTATTPGSSNVNPHDCRQEPFTTCFNLFRLYRSAVTFALLFNLEIQDLKRGKEPCETRSSEKLDHIHKALYTHSNASGIAWIMVWIQDTTVSDDRLKLDLVELYVVGRLVSFDAYKNLSSSSSFLPYDYLFCQSLIYTFTAEEHQNNIKMYTSIALLAASAGLATAATSYKASFTQYGSTDTWGSGNCNVATTACGFYTSPGYSAAVSQNEFGVGTGAGAGPACGTCWKLSASTDSSGNSLSFGAPIVVQVTNLCPAESNPLCAQNGLTGTNQYGANLNFDLCIDSGASAALFGSTGVGLAVGSAEQVDCSSWSGKVVS</sequence>
<accession>A0A4V4IP04</accession>
<dbReference type="CDD" id="cd22278">
    <property type="entry name" value="DPBB_GH45_endoglucanase"/>
    <property type="match status" value="1"/>
</dbReference>
<dbReference type="AlphaFoldDB" id="A0A4V4IP04"/>
<reference evidence="2 3" key="1">
    <citation type="submission" date="2018-10" db="EMBL/GenBank/DDBJ databases">
        <title>Fifty Aureobasidium pullulans genomes reveal a recombining polyextremotolerant generalist.</title>
        <authorList>
            <person name="Gostincar C."/>
            <person name="Turk M."/>
            <person name="Zajc J."/>
            <person name="Gunde-Cimerman N."/>
        </authorList>
    </citation>
    <scope>NUCLEOTIDE SEQUENCE [LARGE SCALE GENOMIC DNA]</scope>
    <source>
        <strain evidence="2 3">EXF-10751</strain>
    </source>
</reference>
<feature type="domain" description="Expansin-like EG45" evidence="1">
    <location>
        <begin position="201"/>
        <end position="331"/>
    </location>
</feature>
<gene>
    <name evidence="2" type="ORF">D6D20_03030</name>
</gene>
<dbReference type="SUPFAM" id="SSF50685">
    <property type="entry name" value="Barwin-like endoglucanases"/>
    <property type="match status" value="1"/>
</dbReference>
<evidence type="ECO:0000313" key="3">
    <source>
        <dbReference type="Proteomes" id="UP000310421"/>
    </source>
</evidence>
<name>A0A4V4IP04_AURPU</name>
<dbReference type="Gene3D" id="2.40.40.10">
    <property type="entry name" value="RlpA-like domain"/>
    <property type="match status" value="1"/>
</dbReference>
<dbReference type="Proteomes" id="UP000310421">
    <property type="component" value="Unassembled WGS sequence"/>
</dbReference>
<dbReference type="Pfam" id="PF22514">
    <property type="entry name" value="EXPB1_D1"/>
    <property type="match status" value="1"/>
</dbReference>
<protein>
    <recommendedName>
        <fullName evidence="1">Expansin-like EG45 domain-containing protein</fullName>
    </recommendedName>
</protein>
<evidence type="ECO:0000259" key="1">
    <source>
        <dbReference type="PROSITE" id="PS50842"/>
    </source>
</evidence>
<evidence type="ECO:0000313" key="2">
    <source>
        <dbReference type="EMBL" id="THW64154.1"/>
    </source>
</evidence>
<dbReference type="PROSITE" id="PS50842">
    <property type="entry name" value="EXPANSIN_EG45"/>
    <property type="match status" value="1"/>
</dbReference>